<gene>
    <name evidence="5" type="ORF">SAMN02745166_00622</name>
</gene>
<dbReference type="PANTHER" id="PTHR33204">
    <property type="entry name" value="TRANSCRIPTIONAL REGULATOR, MARR FAMILY"/>
    <property type="match status" value="1"/>
</dbReference>
<evidence type="ECO:0000256" key="1">
    <source>
        <dbReference type="ARBA" id="ARBA00023015"/>
    </source>
</evidence>
<evidence type="ECO:0000256" key="2">
    <source>
        <dbReference type="ARBA" id="ARBA00023125"/>
    </source>
</evidence>
<proteinExistence type="predicted"/>
<keyword evidence="6" id="KW-1185">Reference proteome</keyword>
<keyword evidence="3" id="KW-0804">Transcription</keyword>
<dbReference type="Gene3D" id="1.10.10.10">
    <property type="entry name" value="Winged helix-like DNA-binding domain superfamily/Winged helix DNA-binding domain"/>
    <property type="match status" value="1"/>
</dbReference>
<dbReference type="STRING" id="48467.SAMN02745166_00622"/>
<keyword evidence="2" id="KW-0238">DNA-binding</keyword>
<organism evidence="5 6">
    <name type="scientific">Prosthecobacter debontii</name>
    <dbReference type="NCBI Taxonomy" id="48467"/>
    <lineage>
        <taxon>Bacteria</taxon>
        <taxon>Pseudomonadati</taxon>
        <taxon>Verrucomicrobiota</taxon>
        <taxon>Verrucomicrobiia</taxon>
        <taxon>Verrucomicrobiales</taxon>
        <taxon>Verrucomicrobiaceae</taxon>
        <taxon>Prosthecobacter</taxon>
    </lineage>
</organism>
<evidence type="ECO:0000313" key="5">
    <source>
        <dbReference type="EMBL" id="SKA80358.1"/>
    </source>
</evidence>
<dbReference type="AlphaFoldDB" id="A0A1T4WU16"/>
<dbReference type="InterPro" id="IPR036390">
    <property type="entry name" value="WH_DNA-bd_sf"/>
</dbReference>
<dbReference type="GO" id="GO:0003677">
    <property type="term" value="F:DNA binding"/>
    <property type="evidence" value="ECO:0007669"/>
    <property type="project" value="UniProtKB-KW"/>
</dbReference>
<dbReference type="InterPro" id="IPR036388">
    <property type="entry name" value="WH-like_DNA-bd_sf"/>
</dbReference>
<evidence type="ECO:0000256" key="3">
    <source>
        <dbReference type="ARBA" id="ARBA00023163"/>
    </source>
</evidence>
<dbReference type="OrthoDB" id="9791143at2"/>
<dbReference type="Pfam" id="PF01638">
    <property type="entry name" value="HxlR"/>
    <property type="match status" value="1"/>
</dbReference>
<dbReference type="PANTHER" id="PTHR33204:SF37">
    <property type="entry name" value="HTH-TYPE TRANSCRIPTIONAL REGULATOR YODB"/>
    <property type="match status" value="1"/>
</dbReference>
<protein>
    <submittedName>
        <fullName evidence="5">Transcriptional regulator, HxlR family</fullName>
    </submittedName>
</protein>
<dbReference type="Proteomes" id="UP000190774">
    <property type="component" value="Unassembled WGS sequence"/>
</dbReference>
<dbReference type="SUPFAM" id="SSF46785">
    <property type="entry name" value="Winged helix' DNA-binding domain"/>
    <property type="match status" value="1"/>
</dbReference>
<sequence>MKGPKICCHVEELLRMVGGRWKVVLIRELESGPRRHGQLRRSLTGITQKMLTQRLRELERDGVVTRKDVLEGKIKTVEYSLTDWGRKVMEVIMQLHDWTLQHQGHFPAQQAHEVA</sequence>
<dbReference type="PROSITE" id="PS51118">
    <property type="entry name" value="HTH_HXLR"/>
    <property type="match status" value="1"/>
</dbReference>
<evidence type="ECO:0000313" key="6">
    <source>
        <dbReference type="Proteomes" id="UP000190774"/>
    </source>
</evidence>
<dbReference type="EMBL" id="FUYE01000002">
    <property type="protein sequence ID" value="SKA80358.1"/>
    <property type="molecule type" value="Genomic_DNA"/>
</dbReference>
<name>A0A1T4WU16_9BACT</name>
<feature type="domain" description="HTH hxlR-type" evidence="4">
    <location>
        <begin position="8"/>
        <end position="107"/>
    </location>
</feature>
<dbReference type="InterPro" id="IPR002577">
    <property type="entry name" value="HTH_HxlR"/>
</dbReference>
<accession>A0A1T4WU16</accession>
<evidence type="ECO:0000259" key="4">
    <source>
        <dbReference type="PROSITE" id="PS51118"/>
    </source>
</evidence>
<keyword evidence="1" id="KW-0805">Transcription regulation</keyword>
<reference evidence="6" key="1">
    <citation type="submission" date="2017-02" db="EMBL/GenBank/DDBJ databases">
        <authorList>
            <person name="Varghese N."/>
            <person name="Submissions S."/>
        </authorList>
    </citation>
    <scope>NUCLEOTIDE SEQUENCE [LARGE SCALE GENOMIC DNA]</scope>
    <source>
        <strain evidence="6">ATCC 700200</strain>
    </source>
</reference>